<feature type="region of interest" description="Disordered" evidence="2">
    <location>
        <begin position="1119"/>
        <end position="1139"/>
    </location>
</feature>
<feature type="compositionally biased region" description="Basic residues" evidence="2">
    <location>
        <begin position="196"/>
        <end position="207"/>
    </location>
</feature>
<evidence type="ECO:0000256" key="1">
    <source>
        <dbReference type="SAM" id="Coils"/>
    </source>
</evidence>
<feature type="coiled-coil region" evidence="1">
    <location>
        <begin position="426"/>
        <end position="453"/>
    </location>
</feature>
<dbReference type="OrthoDB" id="2596255at2759"/>
<organism evidence="3 4">
    <name type="scientific">Ceraceosorus bombacis</name>
    <dbReference type="NCBI Taxonomy" id="401625"/>
    <lineage>
        <taxon>Eukaryota</taxon>
        <taxon>Fungi</taxon>
        <taxon>Dikarya</taxon>
        <taxon>Basidiomycota</taxon>
        <taxon>Ustilaginomycotina</taxon>
        <taxon>Exobasidiomycetes</taxon>
        <taxon>Ceraceosorales</taxon>
        <taxon>Ceraceosoraceae</taxon>
        <taxon>Ceraceosorus</taxon>
    </lineage>
</organism>
<feature type="compositionally biased region" description="Low complexity" evidence="2">
    <location>
        <begin position="823"/>
        <end position="846"/>
    </location>
</feature>
<evidence type="ECO:0000313" key="4">
    <source>
        <dbReference type="Proteomes" id="UP000054845"/>
    </source>
</evidence>
<feature type="compositionally biased region" description="Polar residues" evidence="2">
    <location>
        <begin position="607"/>
        <end position="616"/>
    </location>
</feature>
<feature type="region of interest" description="Disordered" evidence="2">
    <location>
        <begin position="1175"/>
        <end position="1210"/>
    </location>
</feature>
<feature type="region of interest" description="Disordered" evidence="2">
    <location>
        <begin position="136"/>
        <end position="310"/>
    </location>
</feature>
<protein>
    <submittedName>
        <fullName evidence="3">Uncharacterized protein</fullName>
    </submittedName>
</protein>
<accession>A0A0P1BD40</accession>
<feature type="region of interest" description="Disordered" evidence="2">
    <location>
        <begin position="49"/>
        <end position="107"/>
    </location>
</feature>
<dbReference type="Proteomes" id="UP000054845">
    <property type="component" value="Unassembled WGS sequence"/>
</dbReference>
<feature type="compositionally biased region" description="Low complexity" evidence="2">
    <location>
        <begin position="397"/>
        <end position="410"/>
    </location>
</feature>
<feature type="compositionally biased region" description="Low complexity" evidence="2">
    <location>
        <begin position="94"/>
        <end position="106"/>
    </location>
</feature>
<feature type="compositionally biased region" description="Polar residues" evidence="2">
    <location>
        <begin position="1178"/>
        <end position="1189"/>
    </location>
</feature>
<feature type="region of interest" description="Disordered" evidence="2">
    <location>
        <begin position="933"/>
        <end position="1084"/>
    </location>
</feature>
<feature type="compositionally biased region" description="Polar residues" evidence="2">
    <location>
        <begin position="629"/>
        <end position="644"/>
    </location>
</feature>
<dbReference type="AlphaFoldDB" id="A0A0P1BD40"/>
<reference evidence="3 4" key="1">
    <citation type="submission" date="2014-09" db="EMBL/GenBank/DDBJ databases">
        <authorList>
            <person name="Magalhaes I.L.F."/>
            <person name="Oliveira U."/>
            <person name="Santos F.R."/>
            <person name="Vidigal T.H.D.A."/>
            <person name="Brescovit A.D."/>
            <person name="Santos A.J."/>
        </authorList>
    </citation>
    <scope>NUCLEOTIDE SEQUENCE [LARGE SCALE GENOMIC DNA]</scope>
</reference>
<feature type="compositionally biased region" description="Polar residues" evidence="2">
    <location>
        <begin position="853"/>
        <end position="865"/>
    </location>
</feature>
<evidence type="ECO:0000313" key="3">
    <source>
        <dbReference type="EMBL" id="CEH14084.1"/>
    </source>
</evidence>
<feature type="compositionally biased region" description="Low complexity" evidence="2">
    <location>
        <begin position="982"/>
        <end position="997"/>
    </location>
</feature>
<keyword evidence="1" id="KW-0175">Coiled coil</keyword>
<feature type="region of interest" description="Disordered" evidence="2">
    <location>
        <begin position="877"/>
        <end position="910"/>
    </location>
</feature>
<proteinExistence type="predicted"/>
<feature type="compositionally biased region" description="Polar residues" evidence="2">
    <location>
        <begin position="288"/>
        <end position="299"/>
    </location>
</feature>
<feature type="compositionally biased region" description="Basic and acidic residues" evidence="2">
    <location>
        <begin position="60"/>
        <end position="71"/>
    </location>
</feature>
<feature type="compositionally biased region" description="Polar residues" evidence="2">
    <location>
        <begin position="1009"/>
        <end position="1026"/>
    </location>
</feature>
<feature type="compositionally biased region" description="Low complexity" evidence="2">
    <location>
        <begin position="172"/>
        <end position="195"/>
    </location>
</feature>
<keyword evidence="4" id="KW-1185">Reference proteome</keyword>
<feature type="region of interest" description="Disordered" evidence="2">
    <location>
        <begin position="492"/>
        <end position="534"/>
    </location>
</feature>
<feature type="compositionally biased region" description="Acidic residues" evidence="2">
    <location>
        <begin position="228"/>
        <end position="237"/>
    </location>
</feature>
<feature type="compositionally biased region" description="Polar residues" evidence="2">
    <location>
        <begin position="950"/>
        <end position="970"/>
    </location>
</feature>
<feature type="compositionally biased region" description="Polar residues" evidence="2">
    <location>
        <begin position="136"/>
        <end position="153"/>
    </location>
</feature>
<name>A0A0P1BD40_9BASI</name>
<feature type="compositionally biased region" description="Polar residues" evidence="2">
    <location>
        <begin position="705"/>
        <end position="715"/>
    </location>
</feature>
<evidence type="ECO:0000256" key="2">
    <source>
        <dbReference type="SAM" id="MobiDB-lite"/>
    </source>
</evidence>
<feature type="region of interest" description="Disordered" evidence="2">
    <location>
        <begin position="604"/>
        <end position="720"/>
    </location>
</feature>
<feature type="compositionally biased region" description="Basic and acidic residues" evidence="2">
    <location>
        <begin position="508"/>
        <end position="534"/>
    </location>
</feature>
<dbReference type="EMBL" id="CCYA01000240">
    <property type="protein sequence ID" value="CEH14084.1"/>
    <property type="molecule type" value="Genomic_DNA"/>
</dbReference>
<feature type="region of interest" description="Disordered" evidence="2">
    <location>
        <begin position="822"/>
        <end position="865"/>
    </location>
</feature>
<feature type="region of interest" description="Disordered" evidence="2">
    <location>
        <begin position="376"/>
        <end position="415"/>
    </location>
</feature>
<sequence length="1210" mass="125467">MSCLPANQCNVKARPKSAFATDSSPRAAHCLPLLWLLFTGTKHRASPDSAIRYTSIRPEPGGRGKKTEKGRAMTTSSSVKPLQAHAAATPQPGQSELRSSLSSHSQHPFRLEVRDVTPVSISLLWSLRPPPISAAFSNSRSRPLAGGSNSNSAALEGSMADAGPRTGNVVNTANPASTSSTTTAVTTSTISTSPPMRRRTGPARLRLRTSSPSTAARLASAQASQPQDEVDDADNWPDDGATAVDVDSDRGDADDALSGSAKPEQPRVSTRPQGRARKRRPANHSDQRATGSDSETSETAGHGDGSLANMVLSSPASNIEEAKMGRVFDSGVSVSVNGVPWTHVVLADRGSEEAVIVVYGLLPNRVYSIDLAVGGKDESKSAGPQVQASESLPWGRAAPASASTPPLLSSEDGEESAAHAALLADIVASSNLREALNAELRKARKESQRAEGALRSEIDALKKGLQKQTDTDHRSRQKVLALQEGIRQSTLQAREMEQEADSVNSGHQEAHERERQANERYEQVKAEVEKRESEDKAALLKVQEEMRNHQSKLSAINDAVDNRERERKHLKDERCSNLELQIEKLKEEIERIRSAPLEFVRSLDADASQSPSSTGSAMLVATQAPAKGSTGSAGTPGAQFNPSSGARAAPLGGNINMASTLGKRAPQGRSSSGPNVYHPASRRGAFVGGGRPSGSTGPDRVGSHFGSNNHPSSDSMARHFVSGSGLMPRELSEAASYVQTHQQAPFSSSITLNPNKPEFVPSGSGVSPVLAMSSGAFPLSVNSDNTSPLNQPGSAAAAGLPHFGGVNNKFNLGPSDSLYPHRLSSNLSNAPSPLGGNSPNLPFNNPHHPPQATPQSGSPFSSSLVASTSGAGYLGTAAVEEPQRRKSFGPLDYDDFGPAAHSQSSIPGQIGSSATNAGVWNGLPHLTGLQAAGSATGSSLMPSGAAPGSNHASPWNNTVHLPDTGTSSVRGPSHPAADIWGLSNSSTSSPLRSRAALMGVGQPPASGASALNRTNASNSGTRQASGNAGPGSMGSAPVSPVSPRAFPFSSNIKPSGDNVSPRHLGSFGPLQQHQPYPGGPIVGSALSTHLNSPVFPSNAGAFNESPTFGNYANTSDIWSTPHVPRSPVKRGSGTRGNEGAVLKEGYANAGAARPSASAGLDADLGALGDVEQQWDAADSSTVGNGSQMEAQAAHSFAKVAADGARRDGSG</sequence>